<gene>
    <name evidence="2" type="ORF">A2903_01905</name>
</gene>
<sequence length="415" mass="46228">MHRGRLIRIILIILILGMGGFLIVRNISLKKQLKNGEISNITSKDFLPFGGNGGGGGSIIKNIFNTNDNEKDINEVKTPLIKIHDSVAGSIIVNIPDEIAPSTGLDKNGNKIYDTTLAIRYVTKENGFVYDYIPKYQKSYLISDTPIPKVSFAHFSPNGNTILFQYLDIDLITEKSILGTLGNNTVTVLPNNIISYAFSKNGKFVYVQKTNNGAKFILKNEVGKESVIYESELSEWNVNFLGEENLLITTKASEYADGFSYIININNKTVKRLWTNVTALTTKASLGGNFILRGETEKSGPKLSLYNVKTGELSPLGKMGMVEKCSFSEDETTLTCAIPKSFENRPYPDDWYLGIIETNDGIIRYTTQNKNTRIISDLEQDSGNPIDVLELKVNNSGSMTIFINKKTSELYLYEE</sequence>
<keyword evidence="1" id="KW-0472">Membrane</keyword>
<name>A0A1F6WQZ6_9BACT</name>
<feature type="transmembrane region" description="Helical" evidence="1">
    <location>
        <begin position="6"/>
        <end position="24"/>
    </location>
</feature>
<evidence type="ECO:0000313" key="2">
    <source>
        <dbReference type="EMBL" id="OGI84309.1"/>
    </source>
</evidence>
<evidence type="ECO:0000256" key="1">
    <source>
        <dbReference type="SAM" id="Phobius"/>
    </source>
</evidence>
<accession>A0A1F6WQZ6</accession>
<reference evidence="2 3" key="1">
    <citation type="journal article" date="2016" name="Nat. Commun.">
        <title>Thousands of microbial genomes shed light on interconnected biogeochemical processes in an aquifer system.</title>
        <authorList>
            <person name="Anantharaman K."/>
            <person name="Brown C.T."/>
            <person name="Hug L.A."/>
            <person name="Sharon I."/>
            <person name="Castelle C.J."/>
            <person name="Probst A.J."/>
            <person name="Thomas B.C."/>
            <person name="Singh A."/>
            <person name="Wilkins M.J."/>
            <person name="Karaoz U."/>
            <person name="Brodie E.L."/>
            <person name="Williams K.H."/>
            <person name="Hubbard S.S."/>
            <person name="Banfield J.F."/>
        </authorList>
    </citation>
    <scope>NUCLEOTIDE SEQUENCE [LARGE SCALE GENOMIC DNA]</scope>
</reference>
<dbReference type="Proteomes" id="UP000178184">
    <property type="component" value="Unassembled WGS sequence"/>
</dbReference>
<protein>
    <submittedName>
        <fullName evidence="2">Uncharacterized protein</fullName>
    </submittedName>
</protein>
<keyword evidence="1" id="KW-1133">Transmembrane helix</keyword>
<proteinExistence type="predicted"/>
<dbReference type="EMBL" id="MFUO01000002">
    <property type="protein sequence ID" value="OGI84309.1"/>
    <property type="molecule type" value="Genomic_DNA"/>
</dbReference>
<keyword evidence="1" id="KW-0812">Transmembrane</keyword>
<evidence type="ECO:0000313" key="3">
    <source>
        <dbReference type="Proteomes" id="UP000178184"/>
    </source>
</evidence>
<dbReference type="AlphaFoldDB" id="A0A1F6WQZ6"/>
<dbReference type="SUPFAM" id="SSF82171">
    <property type="entry name" value="DPP6 N-terminal domain-like"/>
    <property type="match status" value="1"/>
</dbReference>
<comment type="caution">
    <text evidence="2">The sequence shown here is derived from an EMBL/GenBank/DDBJ whole genome shotgun (WGS) entry which is preliminary data.</text>
</comment>
<dbReference type="STRING" id="1801764.A2903_01905"/>
<organism evidence="2 3">
    <name type="scientific">Candidatus Nomurabacteria bacterium RIFCSPLOWO2_01_FULL_33_17</name>
    <dbReference type="NCBI Taxonomy" id="1801764"/>
    <lineage>
        <taxon>Bacteria</taxon>
        <taxon>Candidatus Nomuraibacteriota</taxon>
    </lineage>
</organism>